<feature type="transmembrane region" description="Helical" evidence="14">
    <location>
        <begin position="90"/>
        <end position="109"/>
    </location>
</feature>
<keyword evidence="7 14" id="KW-0378">Hydrolase</keyword>
<evidence type="ECO:0000256" key="3">
    <source>
        <dbReference type="ARBA" id="ARBA00012374"/>
    </source>
</evidence>
<evidence type="ECO:0000256" key="6">
    <source>
        <dbReference type="ARBA" id="ARBA00022692"/>
    </source>
</evidence>
<comment type="subcellular location">
    <subcellularLocation>
        <location evidence="1 14">Cell membrane</location>
        <topology evidence="1 14">Multi-pass membrane protein</topology>
    </subcellularLocation>
</comment>
<keyword evidence="9 14" id="KW-0472">Membrane</keyword>
<evidence type="ECO:0000313" key="15">
    <source>
        <dbReference type="EMBL" id="GGO07187.1"/>
    </source>
</evidence>
<dbReference type="HAMAP" id="MF_01006">
    <property type="entry name" value="Undec_diphosphatase"/>
    <property type="match status" value="1"/>
</dbReference>
<evidence type="ECO:0000256" key="2">
    <source>
        <dbReference type="ARBA" id="ARBA00010621"/>
    </source>
</evidence>
<dbReference type="EC" id="3.6.1.27" evidence="3 14"/>
<accession>A0ABQ2L906</accession>
<evidence type="ECO:0000256" key="10">
    <source>
        <dbReference type="ARBA" id="ARBA00023251"/>
    </source>
</evidence>
<dbReference type="InterPro" id="IPR003824">
    <property type="entry name" value="UppP"/>
</dbReference>
<feature type="transmembrane region" description="Helical" evidence="14">
    <location>
        <begin position="40"/>
        <end position="60"/>
    </location>
</feature>
<comment type="caution">
    <text evidence="15">The sequence shown here is derived from an EMBL/GenBank/DDBJ whole genome shotgun (WGS) entry which is preliminary data.</text>
</comment>
<evidence type="ECO:0000256" key="8">
    <source>
        <dbReference type="ARBA" id="ARBA00022989"/>
    </source>
</evidence>
<evidence type="ECO:0000256" key="1">
    <source>
        <dbReference type="ARBA" id="ARBA00004651"/>
    </source>
</evidence>
<dbReference type="PANTHER" id="PTHR30622">
    <property type="entry name" value="UNDECAPRENYL-DIPHOSPHATASE"/>
    <property type="match status" value="1"/>
</dbReference>
<feature type="transmembrane region" description="Helical" evidence="14">
    <location>
        <begin position="191"/>
        <end position="215"/>
    </location>
</feature>
<dbReference type="EMBL" id="BMOV01000002">
    <property type="protein sequence ID" value="GGO07187.1"/>
    <property type="molecule type" value="Genomic_DNA"/>
</dbReference>
<dbReference type="PANTHER" id="PTHR30622:SF4">
    <property type="entry name" value="UNDECAPRENYL-DIPHOSPHATASE"/>
    <property type="match status" value="1"/>
</dbReference>
<keyword evidence="14" id="KW-0573">Peptidoglycan synthesis</keyword>
<protein>
    <recommendedName>
        <fullName evidence="4 14">Undecaprenyl-diphosphatase</fullName>
        <ecNumber evidence="3 14">3.6.1.27</ecNumber>
    </recommendedName>
    <alternativeName>
        <fullName evidence="12 14">Bacitracin resistance protein</fullName>
    </alternativeName>
    <alternativeName>
        <fullName evidence="11 14">Undecaprenyl pyrophosphate phosphatase</fullName>
    </alternativeName>
</protein>
<organism evidence="15 16">
    <name type="scientific">Iodidimonas muriae</name>
    <dbReference type="NCBI Taxonomy" id="261467"/>
    <lineage>
        <taxon>Bacteria</taxon>
        <taxon>Pseudomonadati</taxon>
        <taxon>Pseudomonadota</taxon>
        <taxon>Alphaproteobacteria</taxon>
        <taxon>Iodidimonadales</taxon>
        <taxon>Iodidimonadaceae</taxon>
        <taxon>Iodidimonas</taxon>
    </lineage>
</organism>
<dbReference type="Proteomes" id="UP000602381">
    <property type="component" value="Unassembled WGS sequence"/>
</dbReference>
<evidence type="ECO:0000313" key="16">
    <source>
        <dbReference type="Proteomes" id="UP000602381"/>
    </source>
</evidence>
<dbReference type="Pfam" id="PF02673">
    <property type="entry name" value="BacA"/>
    <property type="match status" value="1"/>
</dbReference>
<feature type="transmembrane region" description="Helical" evidence="14">
    <location>
        <begin position="151"/>
        <end position="171"/>
    </location>
</feature>
<comment type="catalytic activity">
    <reaction evidence="13 14">
        <text>di-trans,octa-cis-undecaprenyl diphosphate + H2O = di-trans,octa-cis-undecaprenyl phosphate + phosphate + H(+)</text>
        <dbReference type="Rhea" id="RHEA:28094"/>
        <dbReference type="ChEBI" id="CHEBI:15377"/>
        <dbReference type="ChEBI" id="CHEBI:15378"/>
        <dbReference type="ChEBI" id="CHEBI:43474"/>
        <dbReference type="ChEBI" id="CHEBI:58405"/>
        <dbReference type="ChEBI" id="CHEBI:60392"/>
        <dbReference type="EC" id="3.6.1.27"/>
    </reaction>
</comment>
<keyword evidence="10 14" id="KW-0046">Antibiotic resistance</keyword>
<feature type="transmembrane region" description="Helical" evidence="14">
    <location>
        <begin position="251"/>
        <end position="272"/>
    </location>
</feature>
<sequence length="273" mass="29000">MPLFHLLILALVQGITEFLPISSSAHLVLVPVLTGWDDQGLLIDVSVHVGTLAAVLLYFWRDTKGLALAMLGSLGVAPARRAVAGSRYPTLFWGLVLATMPVVIAGLAFKLTGLIDALRSPLVIAFASIGFGLLLYGVDQKRPCEKEIKSLGLKAALLIGLSQILALIPGTSRAGITMTAARQLGFKRPDAAHFSMLLSIPTILAAGTLAGFDLVEKGMDGPWQDALIGAGLSFAAALAAIHFLMRWLQHASMTVFVVYRVALGLALLLWVLL</sequence>
<evidence type="ECO:0000256" key="9">
    <source>
        <dbReference type="ARBA" id="ARBA00023136"/>
    </source>
</evidence>
<dbReference type="RefSeq" id="WP_150004219.1">
    <property type="nucleotide sequence ID" value="NZ_BMOV01000002.1"/>
</dbReference>
<keyword evidence="6 14" id="KW-0812">Transmembrane</keyword>
<comment type="similarity">
    <text evidence="2 14">Belongs to the UppP family.</text>
</comment>
<evidence type="ECO:0000256" key="11">
    <source>
        <dbReference type="ARBA" id="ARBA00032707"/>
    </source>
</evidence>
<evidence type="ECO:0000256" key="4">
    <source>
        <dbReference type="ARBA" id="ARBA00021581"/>
    </source>
</evidence>
<comment type="miscellaneous">
    <text evidence="14">Bacitracin is thought to be involved in the inhibition of peptidoglycan synthesis by sequestering undecaprenyl diphosphate, thereby reducing the pool of lipid carrier available.</text>
</comment>
<comment type="function">
    <text evidence="14">Catalyzes the dephosphorylation of undecaprenyl diphosphate (UPP). Confers resistance to bacitracin.</text>
</comment>
<dbReference type="NCBIfam" id="NF001393">
    <property type="entry name" value="PRK00281.2-4"/>
    <property type="match status" value="1"/>
</dbReference>
<feature type="transmembrane region" description="Helical" evidence="14">
    <location>
        <begin position="121"/>
        <end position="139"/>
    </location>
</feature>
<evidence type="ECO:0000256" key="5">
    <source>
        <dbReference type="ARBA" id="ARBA00022475"/>
    </source>
</evidence>
<evidence type="ECO:0000256" key="7">
    <source>
        <dbReference type="ARBA" id="ARBA00022801"/>
    </source>
</evidence>
<gene>
    <name evidence="14 15" type="primary">uppP</name>
    <name evidence="15" type="ORF">GCM10007972_06280</name>
</gene>
<feature type="transmembrane region" description="Helical" evidence="14">
    <location>
        <begin position="227"/>
        <end position="245"/>
    </location>
</feature>
<evidence type="ECO:0000256" key="12">
    <source>
        <dbReference type="ARBA" id="ARBA00032932"/>
    </source>
</evidence>
<keyword evidence="14" id="KW-0961">Cell wall biogenesis/degradation</keyword>
<proteinExistence type="inferred from homology"/>
<keyword evidence="16" id="KW-1185">Reference proteome</keyword>
<evidence type="ECO:0000256" key="13">
    <source>
        <dbReference type="ARBA" id="ARBA00047594"/>
    </source>
</evidence>
<reference evidence="16" key="1">
    <citation type="journal article" date="2019" name="Int. J. Syst. Evol. Microbiol.">
        <title>The Global Catalogue of Microorganisms (GCM) 10K type strain sequencing project: providing services to taxonomists for standard genome sequencing and annotation.</title>
        <authorList>
            <consortium name="The Broad Institute Genomics Platform"/>
            <consortium name="The Broad Institute Genome Sequencing Center for Infectious Disease"/>
            <person name="Wu L."/>
            <person name="Ma J."/>
        </authorList>
    </citation>
    <scope>NUCLEOTIDE SEQUENCE [LARGE SCALE GENOMIC DNA]</scope>
    <source>
        <strain evidence="16">JCM 17843</strain>
    </source>
</reference>
<evidence type="ECO:0000256" key="14">
    <source>
        <dbReference type="HAMAP-Rule" id="MF_01006"/>
    </source>
</evidence>
<keyword evidence="5 14" id="KW-1003">Cell membrane</keyword>
<keyword evidence="8 14" id="KW-1133">Transmembrane helix</keyword>
<name>A0ABQ2L906_9PROT</name>
<keyword evidence="14" id="KW-0133">Cell shape</keyword>